<reference evidence="2 3" key="1">
    <citation type="submission" date="2017-09" db="EMBL/GenBank/DDBJ databases">
        <authorList>
            <person name="Ehlers B."/>
            <person name="Leendertz F.H."/>
        </authorList>
    </citation>
    <scope>NUCLEOTIDE SEQUENCE [LARGE SCALE GENOMIC DNA]</scope>
    <source>
        <strain evidence="2 3">DSM 45537</strain>
    </source>
</reference>
<evidence type="ECO:0000313" key="3">
    <source>
        <dbReference type="Proteomes" id="UP000219565"/>
    </source>
</evidence>
<keyword evidence="1" id="KW-1133">Transmembrane helix</keyword>
<dbReference type="AlphaFoldDB" id="A0A285LVG6"/>
<keyword evidence="3" id="KW-1185">Reference proteome</keyword>
<dbReference type="EMBL" id="OBEG01000006">
    <property type="protein sequence ID" value="SNY88463.1"/>
    <property type="molecule type" value="Genomic_DNA"/>
</dbReference>
<gene>
    <name evidence="2" type="ORF">SAMN04244553_5437</name>
</gene>
<sequence>MLNVALTTVSITCIATALLTLTAGGITDSLAARAIKSSESCFIGDIVPTDKFFENRQRHERLHRITVRLMMSGLVTLVVGIAVLGLAAWQFIHTAR</sequence>
<evidence type="ECO:0000313" key="2">
    <source>
        <dbReference type="EMBL" id="SNY88463.1"/>
    </source>
</evidence>
<dbReference type="RefSeq" id="WP_097247374.1">
    <property type="nucleotide sequence ID" value="NZ_OBEG01000006.1"/>
</dbReference>
<keyword evidence="1" id="KW-0812">Transmembrane</keyword>
<evidence type="ECO:0000256" key="1">
    <source>
        <dbReference type="SAM" id="Phobius"/>
    </source>
</evidence>
<dbReference type="Proteomes" id="UP000219565">
    <property type="component" value="Unassembled WGS sequence"/>
</dbReference>
<feature type="transmembrane region" description="Helical" evidence="1">
    <location>
        <begin position="69"/>
        <end position="92"/>
    </location>
</feature>
<proteinExistence type="predicted"/>
<organism evidence="2 3">
    <name type="scientific">Nocardia amikacinitolerans</name>
    <dbReference type="NCBI Taxonomy" id="756689"/>
    <lineage>
        <taxon>Bacteria</taxon>
        <taxon>Bacillati</taxon>
        <taxon>Actinomycetota</taxon>
        <taxon>Actinomycetes</taxon>
        <taxon>Mycobacteriales</taxon>
        <taxon>Nocardiaceae</taxon>
        <taxon>Nocardia</taxon>
    </lineage>
</organism>
<protein>
    <submittedName>
        <fullName evidence="2">Uncharacterized protein</fullName>
    </submittedName>
</protein>
<dbReference type="OrthoDB" id="9949241at2"/>
<dbReference type="STRING" id="1379680.GCA_001612615_01677"/>
<keyword evidence="1" id="KW-0472">Membrane</keyword>
<accession>A0A285LVG6</accession>
<name>A0A285LVG6_9NOCA</name>